<evidence type="ECO:0000256" key="1">
    <source>
        <dbReference type="ARBA" id="ARBA00004370"/>
    </source>
</evidence>
<evidence type="ECO:0000256" key="3">
    <source>
        <dbReference type="SAM" id="Phobius"/>
    </source>
</evidence>
<proteinExistence type="predicted"/>
<comment type="caution">
    <text evidence="4">The sequence shown here is derived from an EMBL/GenBank/DDBJ whole genome shotgun (WGS) entry which is preliminary data.</text>
</comment>
<keyword evidence="5" id="KW-1185">Reference proteome</keyword>
<dbReference type="InterPro" id="IPR044839">
    <property type="entry name" value="NDR1-like"/>
</dbReference>
<sequence>MVASKPNPYAKPMTGKCCRCNLPGHRSNDYPQRKQVTMVEGTSDVDIEHEFSEDDCIDGAKFVHGDEGEHLVCIVQKILLTPKQQPHSQGHVIFRTGCTINKKVCDVIIDSGSNENIMSKALVKALQLPIEKHPNPYKIGWIKRGAETKITEDIPPARSKVFTKDDDTPLRCIRLVESDIEEEVEELVVGGIRGGLNNVDTDNERHPPPISTVGGMVSDWLTSLFLWLSLRTSNPKCSIETFYVPALNRSLSNSTRSSNHTVYFLLKLENPNKDKGINYDDVNVTIYDAPTRNRTLGSSVIHRFYQGHKKTAKKNGNIEFDRKVAVAFAAAVSNDTTVFRVDLATAVRFKIMAWRTKRHKIRVGADVKVNDQGSKENPKKNIKLKSSAPNRKMSCFVVVVIFMNFVVFSLLGF</sequence>
<dbReference type="PANTHER" id="PTHR31415">
    <property type="entry name" value="OS05G0367900 PROTEIN"/>
    <property type="match status" value="1"/>
</dbReference>
<evidence type="ECO:0000313" key="5">
    <source>
        <dbReference type="Proteomes" id="UP000827721"/>
    </source>
</evidence>
<name>A0ABQ8H263_9ROSI</name>
<keyword evidence="3" id="KW-1133">Transmembrane helix</keyword>
<feature type="transmembrane region" description="Helical" evidence="3">
    <location>
        <begin position="393"/>
        <end position="411"/>
    </location>
</feature>
<gene>
    <name evidence="4" type="ORF">JRO89_XS15G0147800</name>
</gene>
<dbReference type="EMBL" id="JAFEMO010000015">
    <property type="protein sequence ID" value="KAH7544315.1"/>
    <property type="molecule type" value="Genomic_DNA"/>
</dbReference>
<dbReference type="Gene3D" id="2.40.70.10">
    <property type="entry name" value="Acid Proteases"/>
    <property type="match status" value="1"/>
</dbReference>
<dbReference type="PANTHER" id="PTHR31415:SF52">
    <property type="entry name" value="LATE EMBRYOGENESIS ABUNDANT (LEA) HYDROXYPROLINE-RICH GLYCOPROTEIN FAMILY-RELATED"/>
    <property type="match status" value="1"/>
</dbReference>
<dbReference type="InterPro" id="IPR021109">
    <property type="entry name" value="Peptidase_aspartic_dom_sf"/>
</dbReference>
<reference evidence="4 5" key="1">
    <citation type="submission" date="2021-02" db="EMBL/GenBank/DDBJ databases">
        <title>Plant Genome Project.</title>
        <authorList>
            <person name="Zhang R.-G."/>
        </authorList>
    </citation>
    <scope>NUCLEOTIDE SEQUENCE [LARGE SCALE GENOMIC DNA]</scope>
    <source>
        <tissue evidence="4">Leaves</tissue>
    </source>
</reference>
<dbReference type="Proteomes" id="UP000827721">
    <property type="component" value="Unassembled WGS sequence"/>
</dbReference>
<protein>
    <submittedName>
        <fullName evidence="4">Uncharacterized protein</fullName>
    </submittedName>
</protein>
<keyword evidence="3" id="KW-0812">Transmembrane</keyword>
<evidence type="ECO:0000313" key="4">
    <source>
        <dbReference type="EMBL" id="KAH7544315.1"/>
    </source>
</evidence>
<accession>A0ABQ8H263</accession>
<comment type="subcellular location">
    <subcellularLocation>
        <location evidence="1">Membrane</location>
    </subcellularLocation>
</comment>
<keyword evidence="2 3" id="KW-0472">Membrane</keyword>
<organism evidence="4 5">
    <name type="scientific">Xanthoceras sorbifolium</name>
    <dbReference type="NCBI Taxonomy" id="99658"/>
    <lineage>
        <taxon>Eukaryota</taxon>
        <taxon>Viridiplantae</taxon>
        <taxon>Streptophyta</taxon>
        <taxon>Embryophyta</taxon>
        <taxon>Tracheophyta</taxon>
        <taxon>Spermatophyta</taxon>
        <taxon>Magnoliopsida</taxon>
        <taxon>eudicotyledons</taxon>
        <taxon>Gunneridae</taxon>
        <taxon>Pentapetalae</taxon>
        <taxon>rosids</taxon>
        <taxon>malvids</taxon>
        <taxon>Sapindales</taxon>
        <taxon>Sapindaceae</taxon>
        <taxon>Xanthoceroideae</taxon>
        <taxon>Xanthoceras</taxon>
    </lineage>
</organism>
<evidence type="ECO:0000256" key="2">
    <source>
        <dbReference type="ARBA" id="ARBA00023136"/>
    </source>
</evidence>
<dbReference type="CDD" id="cd00303">
    <property type="entry name" value="retropepsin_like"/>
    <property type="match status" value="1"/>
</dbReference>